<evidence type="ECO:0000256" key="13">
    <source>
        <dbReference type="ARBA" id="ARBA00023002"/>
    </source>
</evidence>
<dbReference type="PIRSF" id="PIRSF000157">
    <property type="entry name" value="Oxoglu_dh_E1"/>
    <property type="match status" value="1"/>
</dbReference>
<comment type="similarity">
    <text evidence="5">Belongs to the alpha-ketoglutarate dehydrogenase family.</text>
</comment>
<keyword evidence="17" id="KW-0539">Nucleus</keyword>
<evidence type="ECO:0000256" key="5">
    <source>
        <dbReference type="ARBA" id="ARBA00006936"/>
    </source>
</evidence>
<evidence type="ECO:0000256" key="1">
    <source>
        <dbReference type="ARBA" id="ARBA00001946"/>
    </source>
</evidence>
<dbReference type="Gene3D" id="3.40.50.970">
    <property type="match status" value="2"/>
</dbReference>
<evidence type="ECO:0000256" key="12">
    <source>
        <dbReference type="ARBA" id="ARBA00022946"/>
    </source>
</evidence>
<dbReference type="GO" id="GO:0045252">
    <property type="term" value="C:oxoglutarate dehydrogenase complex"/>
    <property type="evidence" value="ECO:0007669"/>
    <property type="project" value="TreeGrafter"/>
</dbReference>
<dbReference type="PANTHER" id="PTHR23152">
    <property type="entry name" value="2-OXOGLUTARATE DEHYDROGENASE"/>
    <property type="match status" value="1"/>
</dbReference>
<dbReference type="GO" id="GO:0005739">
    <property type="term" value="C:mitochondrion"/>
    <property type="evidence" value="ECO:0007669"/>
    <property type="project" value="UniProtKB-SubCell"/>
</dbReference>
<evidence type="ECO:0000256" key="15">
    <source>
        <dbReference type="ARBA" id="ARBA00023128"/>
    </source>
</evidence>
<evidence type="ECO:0000256" key="11">
    <source>
        <dbReference type="ARBA" id="ARBA00022843"/>
    </source>
</evidence>
<comment type="catalytic activity">
    <reaction evidence="22">
        <text>N(6)-[(R)-lipoyl]-L-lysyl-[protein] + 2-oxoglutarate + H(+) = N(6)-[(R)-S(8)-succinyldihydrolipoyl]-L-lysyl-[protein] + CO2</text>
        <dbReference type="Rhea" id="RHEA:12188"/>
        <dbReference type="Rhea" id="RHEA-COMP:10474"/>
        <dbReference type="Rhea" id="RHEA-COMP:20092"/>
        <dbReference type="ChEBI" id="CHEBI:15378"/>
        <dbReference type="ChEBI" id="CHEBI:16526"/>
        <dbReference type="ChEBI" id="CHEBI:16810"/>
        <dbReference type="ChEBI" id="CHEBI:83099"/>
        <dbReference type="ChEBI" id="CHEBI:83120"/>
        <dbReference type="EC" id="1.2.4.2"/>
    </reaction>
    <physiologicalReaction direction="left-to-right" evidence="22">
        <dbReference type="Rhea" id="RHEA:12189"/>
    </physiologicalReaction>
</comment>
<evidence type="ECO:0000256" key="18">
    <source>
        <dbReference type="ARBA" id="ARBA00030680"/>
    </source>
</evidence>
<dbReference type="Gene3D" id="3.40.50.12470">
    <property type="match status" value="1"/>
</dbReference>
<sequence length="981" mass="110794">MGRRFHGLSWQSQPRTASPAALLGHWEPSTAVSRDSELLKPNPSLPPAAPERIRCYSAPVAAEPFLSGTSSNYVEEMYYAWLENPKSVHKSWDIFFRNANAGAAPGTAYQSPPPLSTSLSALSQAQFLVQAQPNVDKLVEDHLIRGHHVAQLDPLGILDADLDSSVPADIISSTDKLGFYGLDESDLDKVFHLPTTTFIGGNESALPLREIIRRLEMAYCQHIGVEFMFINDLEQCQWIRQKFETPGIMPGSDRSLTLPSRFEEFLHRKWSSEKRFGLEGCEVLIPALKTIIDKSSEKGVDYVIMGMPHRGRLNVLANVIRKELEQIFCQFDSKLEAGSGDVKYHLGMYHRRINRVTDRNITLSLVANPSHLEAADPVVQGKTKAEQFYCGDTEGKKVMSILLHGDAAFAGQGIVYETFHLSDLPSYTTHGTVHVVVNNQVRSTSPAAWPSPRVLILPGNRPPPEPHIAGSRFQRLLPSRQVCYRRNGHNEMDEPMFTQPLMYKQIRKQKPVLQKYAELLISQGVVNQPEYEEEIAKYDKICEEAHARSKDEKILHIKHWLDSPWPGFFTLDGQPRSMTCPSTGLNEEDLTHIGQVASSVPVEDFTIHGGLSRILKTRGEMVKNRTVDWALAEYMAFGSLLKEGIHIRLSGQDVERGTFSHRHHVLHDQNVDKRTCIPMNHLWPNQAPYTVCNSSLSEYGVLGFELGFAMASPNALVLWEAQFGDFHNTAQCIIDQFICPGQAKWVRQNGIVLLLPHGMEGMGPEHSSARPERFLQMCNDDPDVFPKLDDFDVRQLYDCNWIVILLPFRKPLIIFTPKSLLRHPEARSSFDDMLPGTHFLRVIPDSGPAAQNPANVKRVLFCTGKVYYDLTRERKARQMEADVAITRVEQLSPFPFDLLQKEAQKYPNAELVWCQEEHKNQGYYDYVKPRLRTTINRAKPVWYAGREPAAAPATGNKKTHLTELQRLLDTAFNLDAFKDLA</sequence>
<keyword evidence="16" id="KW-0324">Glycolysis</keyword>
<keyword evidence="11" id="KW-0832">Ubl conjugation</keyword>
<dbReference type="FunFam" id="1.10.287.1150:FF:000006">
    <property type="entry name" value="2-oxoglutarate dehydrogenase, mitochondrial"/>
    <property type="match status" value="1"/>
</dbReference>
<keyword evidence="7" id="KW-1017">Isopeptide bond</keyword>
<dbReference type="EC" id="1.2.4.2" evidence="6"/>
<dbReference type="Pfam" id="PF02779">
    <property type="entry name" value="Transket_pyr"/>
    <property type="match status" value="1"/>
</dbReference>
<accession>A0A8C3CHN8</accession>
<evidence type="ECO:0000256" key="16">
    <source>
        <dbReference type="ARBA" id="ARBA00023152"/>
    </source>
</evidence>
<dbReference type="InterPro" id="IPR032106">
    <property type="entry name" value="2-oxogl_dehyd_N"/>
</dbReference>
<evidence type="ECO:0000256" key="2">
    <source>
        <dbReference type="ARBA" id="ARBA00001964"/>
    </source>
</evidence>
<evidence type="ECO:0000256" key="8">
    <source>
        <dbReference type="ARBA" id="ARBA00022723"/>
    </source>
</evidence>
<evidence type="ECO:0000256" key="6">
    <source>
        <dbReference type="ARBA" id="ARBA00012280"/>
    </source>
</evidence>
<dbReference type="Ensembl" id="ENSCMMT00000021597.1">
    <property type="protein sequence ID" value="ENSCMMP00000019673.1"/>
    <property type="gene ID" value="ENSCMMG00000009960.1"/>
</dbReference>
<dbReference type="GO" id="GO:0006096">
    <property type="term" value="P:glycolytic process"/>
    <property type="evidence" value="ECO:0007669"/>
    <property type="project" value="UniProtKB-KW"/>
</dbReference>
<keyword evidence="14" id="KW-0786">Thiamine pyrophosphate</keyword>
<evidence type="ECO:0000256" key="14">
    <source>
        <dbReference type="ARBA" id="ARBA00023052"/>
    </source>
</evidence>
<evidence type="ECO:0000259" key="23">
    <source>
        <dbReference type="SMART" id="SM00861"/>
    </source>
</evidence>
<feature type="domain" description="Transketolase-like pyrimidine-binding" evidence="23">
    <location>
        <begin position="627"/>
        <end position="823"/>
    </location>
</feature>
<dbReference type="AlphaFoldDB" id="A0A8C3CHN8"/>
<evidence type="ECO:0000256" key="20">
    <source>
        <dbReference type="ARBA" id="ARBA00041946"/>
    </source>
</evidence>
<evidence type="ECO:0000256" key="7">
    <source>
        <dbReference type="ARBA" id="ARBA00022499"/>
    </source>
</evidence>
<comment type="cofactor">
    <cofactor evidence="1">
        <name>Mg(2+)</name>
        <dbReference type="ChEBI" id="CHEBI:18420"/>
    </cofactor>
</comment>
<organism evidence="24 25">
    <name type="scientific">Cairina moschata</name>
    <name type="common">Muscovy duck</name>
    <dbReference type="NCBI Taxonomy" id="8855"/>
    <lineage>
        <taxon>Eukaryota</taxon>
        <taxon>Metazoa</taxon>
        <taxon>Chordata</taxon>
        <taxon>Craniata</taxon>
        <taxon>Vertebrata</taxon>
        <taxon>Euteleostomi</taxon>
        <taxon>Archelosauria</taxon>
        <taxon>Archosauria</taxon>
        <taxon>Dinosauria</taxon>
        <taxon>Saurischia</taxon>
        <taxon>Theropoda</taxon>
        <taxon>Coelurosauria</taxon>
        <taxon>Aves</taxon>
        <taxon>Neognathae</taxon>
        <taxon>Galloanserae</taxon>
        <taxon>Anseriformes</taxon>
        <taxon>Anatidae</taxon>
        <taxon>Anatinae</taxon>
        <taxon>Cairina</taxon>
    </lineage>
</organism>
<protein>
    <recommendedName>
        <fullName evidence="19">2-oxoglutarate dehydrogenase complex component E1</fullName>
        <ecNumber evidence="6">1.2.4.2</ecNumber>
    </recommendedName>
    <alternativeName>
        <fullName evidence="20">2-oxoglutarate dehydrogenase, mitochondrial</fullName>
    </alternativeName>
    <alternativeName>
        <fullName evidence="18">Alpha-ketoglutarate dehydrogenase</fullName>
    </alternativeName>
    <alternativeName>
        <fullName evidence="21">Thiamine diphosphate (ThDP)-dependent 2-oxoglutarate dehydrogenase</fullName>
    </alternativeName>
</protein>
<dbReference type="GO" id="GO:0004591">
    <property type="term" value="F:oxoglutarate dehydrogenase (succinyl-transferring) activity"/>
    <property type="evidence" value="ECO:0007669"/>
    <property type="project" value="UniProtKB-EC"/>
</dbReference>
<dbReference type="InterPro" id="IPR031717">
    <property type="entry name" value="ODO-1/KGD_C"/>
</dbReference>
<keyword evidence="15" id="KW-0496">Mitochondrion</keyword>
<evidence type="ECO:0000313" key="24">
    <source>
        <dbReference type="Ensembl" id="ENSCMMP00000019673.1"/>
    </source>
</evidence>
<dbReference type="InterPro" id="IPR029061">
    <property type="entry name" value="THDP-binding"/>
</dbReference>
<dbReference type="InterPro" id="IPR005475">
    <property type="entry name" value="Transketolase-like_Pyr-bd"/>
</dbReference>
<evidence type="ECO:0000256" key="3">
    <source>
        <dbReference type="ARBA" id="ARBA00004123"/>
    </source>
</evidence>
<dbReference type="Proteomes" id="UP000694556">
    <property type="component" value="Unassembled WGS sequence"/>
</dbReference>
<dbReference type="SMART" id="SM00861">
    <property type="entry name" value="Transket_pyr"/>
    <property type="match status" value="1"/>
</dbReference>
<evidence type="ECO:0000256" key="19">
    <source>
        <dbReference type="ARBA" id="ARBA00040429"/>
    </source>
</evidence>
<evidence type="ECO:0000256" key="22">
    <source>
        <dbReference type="ARBA" id="ARBA00051042"/>
    </source>
</evidence>
<dbReference type="InterPro" id="IPR011603">
    <property type="entry name" value="2oxoglutarate_DH_E1"/>
</dbReference>
<dbReference type="GO" id="GO:0005634">
    <property type="term" value="C:nucleus"/>
    <property type="evidence" value="ECO:0007669"/>
    <property type="project" value="UniProtKB-SubCell"/>
</dbReference>
<evidence type="ECO:0000256" key="10">
    <source>
        <dbReference type="ARBA" id="ARBA00022842"/>
    </source>
</evidence>
<dbReference type="GO" id="GO:0030976">
    <property type="term" value="F:thiamine pyrophosphate binding"/>
    <property type="evidence" value="ECO:0007669"/>
    <property type="project" value="InterPro"/>
</dbReference>
<evidence type="ECO:0000256" key="9">
    <source>
        <dbReference type="ARBA" id="ARBA00022837"/>
    </source>
</evidence>
<proteinExistence type="inferred from homology"/>
<keyword evidence="9" id="KW-0106">Calcium</keyword>
<evidence type="ECO:0000256" key="4">
    <source>
        <dbReference type="ARBA" id="ARBA00004173"/>
    </source>
</evidence>
<keyword evidence="12" id="KW-0809">Transit peptide</keyword>
<dbReference type="PANTHER" id="PTHR23152:SF7">
    <property type="entry name" value="2-OXOGLUTARATE DEHYDROGENASE COMPLEX COMPONENT E1"/>
    <property type="match status" value="1"/>
</dbReference>
<evidence type="ECO:0000313" key="25">
    <source>
        <dbReference type="Proteomes" id="UP000694556"/>
    </source>
</evidence>
<dbReference type="Pfam" id="PF00676">
    <property type="entry name" value="E1_dh"/>
    <property type="match status" value="2"/>
</dbReference>
<dbReference type="GO" id="GO:0046872">
    <property type="term" value="F:metal ion binding"/>
    <property type="evidence" value="ECO:0007669"/>
    <property type="project" value="UniProtKB-KW"/>
</dbReference>
<dbReference type="Gene3D" id="3.40.50.11610">
    <property type="entry name" value="Multifunctional 2-oxoglutarate metabolism enzyme, C-terminal domain"/>
    <property type="match status" value="1"/>
</dbReference>
<name>A0A8C3CHN8_CAIMO</name>
<evidence type="ECO:0000256" key="21">
    <source>
        <dbReference type="ARBA" id="ARBA00042799"/>
    </source>
</evidence>
<evidence type="ECO:0000256" key="17">
    <source>
        <dbReference type="ARBA" id="ARBA00023242"/>
    </source>
</evidence>
<dbReference type="InterPro" id="IPR001017">
    <property type="entry name" value="DH_E1"/>
</dbReference>
<dbReference type="SUPFAM" id="SSF52518">
    <property type="entry name" value="Thiamin diphosphate-binding fold (THDP-binding)"/>
    <property type="match status" value="2"/>
</dbReference>
<dbReference type="Pfam" id="PF16870">
    <property type="entry name" value="OxoGdeHyase_C"/>
    <property type="match status" value="1"/>
</dbReference>
<dbReference type="Gene3D" id="1.10.287.1150">
    <property type="entry name" value="TPP helical domain"/>
    <property type="match status" value="1"/>
</dbReference>
<comment type="cofactor">
    <cofactor evidence="2">
        <name>thiamine diphosphate</name>
        <dbReference type="ChEBI" id="CHEBI:58937"/>
    </cofactor>
</comment>
<reference evidence="24" key="2">
    <citation type="submission" date="2025-09" db="UniProtKB">
        <authorList>
            <consortium name="Ensembl"/>
        </authorList>
    </citation>
    <scope>IDENTIFICATION</scope>
</reference>
<keyword evidence="10" id="KW-0460">Magnesium</keyword>
<keyword evidence="13" id="KW-0560">Oxidoreductase</keyword>
<dbReference type="GO" id="GO:0006099">
    <property type="term" value="P:tricarboxylic acid cycle"/>
    <property type="evidence" value="ECO:0007669"/>
    <property type="project" value="TreeGrafter"/>
</dbReference>
<reference evidence="24" key="1">
    <citation type="submission" date="2025-08" db="UniProtKB">
        <authorList>
            <consortium name="Ensembl"/>
        </authorList>
    </citation>
    <scope>IDENTIFICATION</scope>
</reference>
<keyword evidence="25" id="KW-1185">Reference proteome</keyword>
<dbReference type="FunFam" id="3.40.50.12470:FF:000001">
    <property type="entry name" value="2-oxoglutarate dehydrogenase, mitochondrial isoform X1"/>
    <property type="match status" value="1"/>
</dbReference>
<keyword evidence="8" id="KW-0479">Metal-binding</keyword>
<dbReference type="InterPro" id="IPR042179">
    <property type="entry name" value="KGD_C_sf"/>
</dbReference>
<comment type="subcellular location">
    <subcellularLocation>
        <location evidence="4">Mitochondrion</location>
    </subcellularLocation>
    <subcellularLocation>
        <location evidence="3">Nucleus</location>
    </subcellularLocation>
</comment>
<dbReference type="Pfam" id="PF16078">
    <property type="entry name" value="2-oxogl_dehyd_N"/>
    <property type="match status" value="1"/>
</dbReference>